<comment type="caution">
    <text evidence="2">The sequence shown here is derived from an EMBL/GenBank/DDBJ whole genome shotgun (WGS) entry which is preliminary data.</text>
</comment>
<organism evidence="2 3">
    <name type="scientific">Azoarcus taiwanensis</name>
    <dbReference type="NCBI Taxonomy" id="666964"/>
    <lineage>
        <taxon>Bacteria</taxon>
        <taxon>Pseudomonadati</taxon>
        <taxon>Pseudomonadota</taxon>
        <taxon>Betaproteobacteria</taxon>
        <taxon>Rhodocyclales</taxon>
        <taxon>Zoogloeaceae</taxon>
        <taxon>Azoarcus</taxon>
    </lineage>
</organism>
<feature type="region of interest" description="Disordered" evidence="1">
    <location>
        <begin position="115"/>
        <end position="144"/>
    </location>
</feature>
<dbReference type="AlphaFoldDB" id="A0A972J7W6"/>
<feature type="region of interest" description="Disordered" evidence="1">
    <location>
        <begin position="398"/>
        <end position="472"/>
    </location>
</feature>
<accession>A0A972J7W6</accession>
<evidence type="ECO:0000313" key="3">
    <source>
        <dbReference type="Proteomes" id="UP000599523"/>
    </source>
</evidence>
<feature type="compositionally biased region" description="Basic and acidic residues" evidence="1">
    <location>
        <begin position="398"/>
        <end position="408"/>
    </location>
</feature>
<keyword evidence="3" id="KW-1185">Reference proteome</keyword>
<proteinExistence type="predicted"/>
<evidence type="ECO:0000313" key="2">
    <source>
        <dbReference type="EMBL" id="NMG02589.1"/>
    </source>
</evidence>
<reference evidence="2" key="1">
    <citation type="submission" date="2019-12" db="EMBL/GenBank/DDBJ databases">
        <title>Comparative genomics gives insights into the taxonomy of the Azoarcus-Aromatoleum group and reveals separate origins of nif in the plant-associated Azoarcus and non-plant-associated Aromatoleum sub-groups.</title>
        <authorList>
            <person name="Lafos M."/>
            <person name="Maluk M."/>
            <person name="Batista M."/>
            <person name="Junghare M."/>
            <person name="Carmona M."/>
            <person name="Faoro H."/>
            <person name="Cruz L.M."/>
            <person name="Battistoni F."/>
            <person name="De Souza E."/>
            <person name="Pedrosa F."/>
            <person name="Chen W.-M."/>
            <person name="Poole P.S."/>
            <person name="Dixon R.A."/>
            <person name="James E.K."/>
        </authorList>
    </citation>
    <scope>NUCLEOTIDE SEQUENCE</scope>
    <source>
        <strain evidence="2">NSC3</strain>
    </source>
</reference>
<evidence type="ECO:0000256" key="1">
    <source>
        <dbReference type="SAM" id="MobiDB-lite"/>
    </source>
</evidence>
<feature type="compositionally biased region" description="Low complexity" evidence="1">
    <location>
        <begin position="124"/>
        <end position="144"/>
    </location>
</feature>
<dbReference type="Proteomes" id="UP000599523">
    <property type="component" value="Unassembled WGS sequence"/>
</dbReference>
<protein>
    <submittedName>
        <fullName evidence="2">Uncharacterized protein</fullName>
    </submittedName>
</protein>
<sequence length="639" mass="68010">MTAVLASSMANAAVFGETASISAIGTRFEVAVSSPGMTRDTLANCVRLAGAPSTDGIATLRGGSLSVAGSGANARIVVSHPEPVFEPILRFTLQDVCATRLQRTYTLLMPEPAEVSRVAQGPSRPTTPTAQPRRAAAAAPAATAPQVWTTVQGESIASIAQALYPRDEGARRAFINGVLRNNQDVLGAGRHPAAVLPSGTELRVPSLAAVAAASTEPRRAAASVVAAPAAADAPPARVEPVAPPVTSPAPVVTERDRLVVDTGARDELAGREIDPDTSDEAIREERLVAALDRSIDAQLELLERIRRLEQLQEALRTQIEAAGPDQPVAVTRQPQEVAATSAPTTQPPPPSAGERIPERAGPAPAAASSTDNWFNWAIAGGLLALALLLLLRRRSADTTKPGRVERQARAPMTEAWPDEAPVGTGVDRQRQSELTVSPDQTLPPPIPPVLEWDGSLPRTAEKPATAEASSDMPTLPPAILVEEEPEEHESAVELAEIMLSFGRVHGAAETLEAFIESNPKQAIMPWLKLMEVYHTADMRREFDILATELNKTFNVCAVTWENFHDVSAHGEGIEALAHITARLQETWGTRQCQAYIDLLVRDNRQGTRMGFELGAVDDLLMLAGVLEVQLGRYKPGASA</sequence>
<dbReference type="EMBL" id="WTVM01000027">
    <property type="protein sequence ID" value="NMG02589.1"/>
    <property type="molecule type" value="Genomic_DNA"/>
</dbReference>
<gene>
    <name evidence="2" type="ORF">GPA21_06350</name>
</gene>
<feature type="region of interest" description="Disordered" evidence="1">
    <location>
        <begin position="334"/>
        <end position="368"/>
    </location>
</feature>
<name>A0A972J7W6_9RHOO</name>